<gene>
    <name evidence="9" type="primary">hb6</name>
</gene>
<dbReference type="GO" id="GO:0019825">
    <property type="term" value="F:oxygen binding"/>
    <property type="evidence" value="ECO:0007669"/>
    <property type="project" value="InterPro"/>
</dbReference>
<dbReference type="InterPro" id="IPR009050">
    <property type="entry name" value="Globin-like_sf"/>
</dbReference>
<dbReference type="InterPro" id="IPR000971">
    <property type="entry name" value="Globin"/>
</dbReference>
<keyword evidence="5" id="KW-0479">Metal-binding</keyword>
<organism evidence="9">
    <name type="scientific">Lampetra fluviatilis</name>
    <name type="common">European river lamprey</name>
    <name type="synonym">Petromyzon fluviatilis</name>
    <dbReference type="NCBI Taxonomy" id="7748"/>
    <lineage>
        <taxon>Eukaryota</taxon>
        <taxon>Metazoa</taxon>
        <taxon>Chordata</taxon>
        <taxon>Craniata</taxon>
        <taxon>Vertebrata</taxon>
        <taxon>Cyclostomata</taxon>
        <taxon>Hyperoartia</taxon>
        <taxon>Petromyzontiformes</taxon>
        <taxon>Petromyzontidae</taxon>
        <taxon>Lampetra</taxon>
    </lineage>
</organism>
<feature type="domain" description="Globin" evidence="8">
    <location>
        <begin position="11"/>
        <end position="158"/>
    </location>
</feature>
<evidence type="ECO:0000256" key="5">
    <source>
        <dbReference type="ARBA" id="ARBA00022723"/>
    </source>
</evidence>
<keyword evidence="4 7" id="KW-0561">Oxygen transport</keyword>
<evidence type="ECO:0000256" key="4">
    <source>
        <dbReference type="ARBA" id="ARBA00022621"/>
    </source>
</evidence>
<evidence type="ECO:0000259" key="8">
    <source>
        <dbReference type="PROSITE" id="PS01033"/>
    </source>
</evidence>
<evidence type="ECO:0000256" key="3">
    <source>
        <dbReference type="ARBA" id="ARBA00022617"/>
    </source>
</evidence>
<comment type="similarity">
    <text evidence="1 7">Belongs to the globin family.</text>
</comment>
<dbReference type="InterPro" id="IPR013314">
    <property type="entry name" value="Globin_lamprey/hagfish"/>
</dbReference>
<keyword evidence="2 7" id="KW-0813">Transport</keyword>
<accession>A0A5P8NK36</accession>
<reference evidence="9" key="1">
    <citation type="submission" date="2019-02" db="EMBL/GenBank/DDBJ databases">
        <title>An ancient evolutionary mechanism for the regulation of hemoglobin expression in vertebrate erythroid cells.</title>
        <authorList>
            <person name="Miyata M."/>
            <person name="Gillemans N."/>
            <person name="Hockman D."/>
            <person name="Demmers J."/>
            <person name="Cheng J.-F."/>
            <person name="Hou J."/>
            <person name="Salminen M."/>
            <person name="Fisher C.A."/>
            <person name="Taylor S."/>
            <person name="Gibbons R.J."/>
            <person name="Mulugeta E."/>
            <person name="Ganis J.J."/>
            <person name="Zon L.I."/>
            <person name="Sauka-Spengler T."/>
            <person name="Higgs D.R."/>
            <person name="Philipsen S."/>
        </authorList>
    </citation>
    <scope>NUCLEOTIDE SEQUENCE</scope>
</reference>
<dbReference type="GO" id="GO:0005506">
    <property type="term" value="F:iron ion binding"/>
    <property type="evidence" value="ECO:0007669"/>
    <property type="project" value="InterPro"/>
</dbReference>
<dbReference type="SUPFAM" id="SSF46458">
    <property type="entry name" value="Globin-like"/>
    <property type="match status" value="1"/>
</dbReference>
<sequence>MPIVDSGSVGALSAAEKAIIADSWKVVYADYEAAGKAILIKFFTSNAGVQDFFPKFKGLDSADQLSKSAAVRWHAERIINAVNDAVVALDDPEKLSLKLKALSKKHAQEFNVDPQYFKVLSANVLEQVAAANGGLSAEAQGAWEKLLSIISILLKSQY</sequence>
<keyword evidence="3 7" id="KW-0349">Heme</keyword>
<dbReference type="AlphaFoldDB" id="A0A5P8NK36"/>
<dbReference type="GO" id="GO:0020037">
    <property type="term" value="F:heme binding"/>
    <property type="evidence" value="ECO:0007669"/>
    <property type="project" value="InterPro"/>
</dbReference>
<evidence type="ECO:0000256" key="2">
    <source>
        <dbReference type="ARBA" id="ARBA00022448"/>
    </source>
</evidence>
<dbReference type="Pfam" id="PF00042">
    <property type="entry name" value="Globin"/>
    <property type="match status" value="1"/>
</dbReference>
<evidence type="ECO:0000313" key="9">
    <source>
        <dbReference type="EMBL" id="QFR42345.1"/>
    </source>
</evidence>
<dbReference type="InterPro" id="IPR012292">
    <property type="entry name" value="Globin/Proto"/>
</dbReference>
<proteinExistence type="inferred from homology"/>
<dbReference type="EMBL" id="MK495953">
    <property type="protein sequence ID" value="QFR42345.1"/>
    <property type="molecule type" value="Genomic_DNA"/>
</dbReference>
<evidence type="ECO:0000256" key="7">
    <source>
        <dbReference type="RuleBase" id="RU000356"/>
    </source>
</evidence>
<dbReference type="PANTHER" id="PTHR46783:SF1">
    <property type="entry name" value="CYTOGLOBIN-1-RELATED"/>
    <property type="match status" value="1"/>
</dbReference>
<dbReference type="PRINTS" id="PR01906">
    <property type="entry name" value="FISHGLOBIN"/>
</dbReference>
<dbReference type="PROSITE" id="PS01033">
    <property type="entry name" value="GLOBIN"/>
    <property type="match status" value="1"/>
</dbReference>
<protein>
    <submittedName>
        <fullName evidence="9">Minor adult hemoglobin 6</fullName>
    </submittedName>
</protein>
<dbReference type="Gene3D" id="1.10.490.10">
    <property type="entry name" value="Globins"/>
    <property type="match status" value="1"/>
</dbReference>
<name>A0A5P8NK36_LAMFL</name>
<dbReference type="GO" id="GO:0016491">
    <property type="term" value="F:oxidoreductase activity"/>
    <property type="evidence" value="ECO:0007669"/>
    <property type="project" value="UniProtKB-ARBA"/>
</dbReference>
<evidence type="ECO:0000256" key="1">
    <source>
        <dbReference type="ARBA" id="ARBA00008705"/>
    </source>
</evidence>
<evidence type="ECO:0000256" key="6">
    <source>
        <dbReference type="ARBA" id="ARBA00023004"/>
    </source>
</evidence>
<keyword evidence="6" id="KW-0408">Iron</keyword>
<dbReference type="GO" id="GO:0005344">
    <property type="term" value="F:oxygen carrier activity"/>
    <property type="evidence" value="ECO:0007669"/>
    <property type="project" value="UniProtKB-KW"/>
</dbReference>
<dbReference type="PANTHER" id="PTHR46783">
    <property type="entry name" value="CYTOGLOBIN"/>
    <property type="match status" value="1"/>
</dbReference>